<dbReference type="EMBL" id="BMGL01000001">
    <property type="protein sequence ID" value="GGE02820.1"/>
    <property type="molecule type" value="Genomic_DNA"/>
</dbReference>
<protein>
    <submittedName>
        <fullName evidence="1">Uncharacterized protein</fullName>
    </submittedName>
</protein>
<keyword evidence="2" id="KW-1185">Reference proteome</keyword>
<dbReference type="Proteomes" id="UP000599688">
    <property type="component" value="Unassembled WGS sequence"/>
</dbReference>
<comment type="caution">
    <text evidence="1">The sequence shown here is derived from an EMBL/GenBank/DDBJ whole genome shotgun (WGS) entry which is preliminary data.</text>
</comment>
<name>A0A916ZL38_9FLAO</name>
<evidence type="ECO:0000313" key="1">
    <source>
        <dbReference type="EMBL" id="GGE02820.1"/>
    </source>
</evidence>
<gene>
    <name evidence="1" type="ORF">GCM10010831_00720</name>
</gene>
<proteinExistence type="predicted"/>
<dbReference type="RefSeq" id="WP_188404773.1">
    <property type="nucleotide sequence ID" value="NZ_BMGL01000001.1"/>
</dbReference>
<reference evidence="1 2" key="1">
    <citation type="journal article" date="2014" name="Int. J. Syst. Evol. Microbiol.">
        <title>Complete genome sequence of Corynebacterium casei LMG S-19264T (=DSM 44701T), isolated from a smear-ripened cheese.</title>
        <authorList>
            <consortium name="US DOE Joint Genome Institute (JGI-PGF)"/>
            <person name="Walter F."/>
            <person name="Albersmeier A."/>
            <person name="Kalinowski J."/>
            <person name="Ruckert C."/>
        </authorList>
    </citation>
    <scope>NUCLEOTIDE SEQUENCE [LARGE SCALE GENOMIC DNA]</scope>
    <source>
        <strain evidence="1 2">CGMCC 1.12925</strain>
    </source>
</reference>
<organism evidence="1 2">
    <name type="scientific">Psychroflexus salis</name>
    <dbReference type="NCBI Taxonomy" id="1526574"/>
    <lineage>
        <taxon>Bacteria</taxon>
        <taxon>Pseudomonadati</taxon>
        <taxon>Bacteroidota</taxon>
        <taxon>Flavobacteriia</taxon>
        <taxon>Flavobacteriales</taxon>
        <taxon>Flavobacteriaceae</taxon>
        <taxon>Psychroflexus</taxon>
    </lineage>
</organism>
<sequence length="129" mass="15048">MKLQHFRNTTFTKLFWGFIGLYFLNIGVDTSDINSNLIPEDLSLNEQESIVEIIVEKVFNYGNVIKEQDDEDTEDYSKKRVSKIDLSPLKNEFNEDVLIIFLTFKNNFNSCKSSLSEAHYYLEKPPPKV</sequence>
<evidence type="ECO:0000313" key="2">
    <source>
        <dbReference type="Proteomes" id="UP000599688"/>
    </source>
</evidence>
<accession>A0A916ZL38</accession>
<dbReference type="AlphaFoldDB" id="A0A916ZL38"/>